<dbReference type="PANTHER" id="PTHR23146:SF0">
    <property type="entry name" value="RNA POLYMERASE-ASSOCIATED PROTEIN LEO1"/>
    <property type="match status" value="1"/>
</dbReference>
<dbReference type="GO" id="GO:0016593">
    <property type="term" value="C:Cdc73/Paf1 complex"/>
    <property type="evidence" value="ECO:0007669"/>
    <property type="project" value="InterPro"/>
</dbReference>
<feature type="non-terminal residue" evidence="2">
    <location>
        <position position="433"/>
    </location>
</feature>
<evidence type="ECO:0000313" key="2">
    <source>
        <dbReference type="EMBL" id="ODV84922.1"/>
    </source>
</evidence>
<sequence>MATVSSDSQQISVEPTDTAVVEQQQQLEESQSAEEQDDLFGDDSDDDDDEAIVTSKKSHGIDAASSSENEDDDEADDYRSSKKKANDDDNEEEEEEEEEEDIKRAELTLPRHPKSHKPIGDVFSFNLPRFLFVDAEPFSPNNFESQLSDFISESKKKVSGAKELQDSIEFKKLELQNTIRWRYAQTETNELYKQSNSRIVEWEDGSLSLQIGNEFFDIKPKSNEGNILAFQGGQVLMSSINLNKAIQVLPSSMNSKSHRILATTLQSNLKMKKNKRINTIVTKEDPEAKAREFEKAQKEIERARRRQLAKLQQQEDRLERKSGGSSLNTTTKSRSRGIRNDIDVDGEEDDDEAMEDGYDEADDFVVSDGEEDSGLDEDELDAAAEKLRRVKRDGAEKYKTTTRTRTASPEEEEEEEDEDGAVVRKKRRIVLED</sequence>
<evidence type="ECO:0008006" key="4">
    <source>
        <dbReference type="Google" id="ProtNLM"/>
    </source>
</evidence>
<dbReference type="OrthoDB" id="20844at2759"/>
<evidence type="ECO:0000256" key="1">
    <source>
        <dbReference type="SAM" id="MobiDB-lite"/>
    </source>
</evidence>
<feature type="compositionally biased region" description="Basic and acidic residues" evidence="1">
    <location>
        <begin position="383"/>
        <end position="399"/>
    </location>
</feature>
<dbReference type="Proteomes" id="UP000094801">
    <property type="component" value="Unassembled WGS sequence"/>
</dbReference>
<feature type="region of interest" description="Disordered" evidence="1">
    <location>
        <begin position="286"/>
        <end position="421"/>
    </location>
</feature>
<feature type="compositionally biased region" description="Basic and acidic residues" evidence="1">
    <location>
        <begin position="286"/>
        <end position="302"/>
    </location>
</feature>
<feature type="compositionally biased region" description="Acidic residues" evidence="1">
    <location>
        <begin position="88"/>
        <end position="100"/>
    </location>
</feature>
<accession>A0A1E4SZN6</accession>
<name>A0A1E4SZN6_9ASCO</name>
<dbReference type="InterPro" id="IPR007149">
    <property type="entry name" value="Leo1"/>
</dbReference>
<gene>
    <name evidence="2" type="ORF">CANARDRAFT_28660</name>
</gene>
<dbReference type="EMBL" id="KV453854">
    <property type="protein sequence ID" value="ODV84922.1"/>
    <property type="molecule type" value="Genomic_DNA"/>
</dbReference>
<feature type="compositionally biased region" description="Polar residues" evidence="1">
    <location>
        <begin position="323"/>
        <end position="332"/>
    </location>
</feature>
<dbReference type="Pfam" id="PF04004">
    <property type="entry name" value="Leo1"/>
    <property type="match status" value="1"/>
</dbReference>
<feature type="compositionally biased region" description="Basic and acidic residues" evidence="1">
    <location>
        <begin position="77"/>
        <end position="87"/>
    </location>
</feature>
<feature type="compositionally biased region" description="Polar residues" evidence="1">
    <location>
        <begin position="1"/>
        <end position="15"/>
    </location>
</feature>
<reference evidence="3" key="1">
    <citation type="submission" date="2016-04" db="EMBL/GenBank/DDBJ databases">
        <title>Comparative genomics of biotechnologically important yeasts.</title>
        <authorList>
            <consortium name="DOE Joint Genome Institute"/>
            <person name="Riley R."/>
            <person name="Haridas S."/>
            <person name="Wolfe K.H."/>
            <person name="Lopes M.R."/>
            <person name="Hittinger C.T."/>
            <person name="Goker M."/>
            <person name="Salamov A."/>
            <person name="Wisecaver J."/>
            <person name="Long T.M."/>
            <person name="Aerts A.L."/>
            <person name="Barry K."/>
            <person name="Choi C."/>
            <person name="Clum A."/>
            <person name="Coughlan A.Y."/>
            <person name="Deshpande S."/>
            <person name="Douglass A.P."/>
            <person name="Hanson S.J."/>
            <person name="Klenk H.-P."/>
            <person name="Labutti K."/>
            <person name="Lapidus A."/>
            <person name="Lindquist E."/>
            <person name="Lipzen A."/>
            <person name="Meier-Kolthoff J.P."/>
            <person name="Ohm R.A."/>
            <person name="Otillar R.P."/>
            <person name="Pangilinan J."/>
            <person name="Peng Y."/>
            <person name="Rokas A."/>
            <person name="Rosa C.A."/>
            <person name="Scheuner C."/>
            <person name="Sibirny A.A."/>
            <person name="Slot J.C."/>
            <person name="Stielow J.B."/>
            <person name="Sun H."/>
            <person name="Kurtzman C.P."/>
            <person name="Blackwell M."/>
            <person name="Grigoriev I.V."/>
            <person name="Jeffries T.W."/>
        </authorList>
    </citation>
    <scope>NUCLEOTIDE SEQUENCE [LARGE SCALE GENOMIC DNA]</scope>
    <source>
        <strain evidence="3">NRRL YB-2248</strain>
    </source>
</reference>
<organism evidence="2 3">
    <name type="scientific">[Candida] arabinofermentans NRRL YB-2248</name>
    <dbReference type="NCBI Taxonomy" id="983967"/>
    <lineage>
        <taxon>Eukaryota</taxon>
        <taxon>Fungi</taxon>
        <taxon>Dikarya</taxon>
        <taxon>Ascomycota</taxon>
        <taxon>Saccharomycotina</taxon>
        <taxon>Pichiomycetes</taxon>
        <taxon>Pichiales</taxon>
        <taxon>Pichiaceae</taxon>
        <taxon>Ogataea</taxon>
        <taxon>Ogataea/Candida clade</taxon>
    </lineage>
</organism>
<dbReference type="GO" id="GO:0032968">
    <property type="term" value="P:positive regulation of transcription elongation by RNA polymerase II"/>
    <property type="evidence" value="ECO:0007669"/>
    <property type="project" value="TreeGrafter"/>
</dbReference>
<feature type="region of interest" description="Disordered" evidence="1">
    <location>
        <begin position="1"/>
        <end position="117"/>
    </location>
</feature>
<feature type="compositionally biased region" description="Acidic residues" evidence="1">
    <location>
        <begin position="409"/>
        <end position="420"/>
    </location>
</feature>
<dbReference type="GO" id="GO:0006368">
    <property type="term" value="P:transcription elongation by RNA polymerase II"/>
    <property type="evidence" value="ECO:0007669"/>
    <property type="project" value="InterPro"/>
</dbReference>
<dbReference type="PANTHER" id="PTHR23146">
    <property type="entry name" value="LEO1 PROTEIN"/>
    <property type="match status" value="1"/>
</dbReference>
<feature type="compositionally biased region" description="Basic and acidic residues" evidence="1">
    <location>
        <begin position="313"/>
        <end position="322"/>
    </location>
</feature>
<feature type="compositionally biased region" description="Low complexity" evidence="1">
    <location>
        <begin position="19"/>
        <end position="30"/>
    </location>
</feature>
<protein>
    <recommendedName>
        <fullName evidence="4">Leo1-like protein</fullName>
    </recommendedName>
</protein>
<evidence type="ECO:0000313" key="3">
    <source>
        <dbReference type="Proteomes" id="UP000094801"/>
    </source>
</evidence>
<dbReference type="STRING" id="983967.A0A1E4SZN6"/>
<keyword evidence="3" id="KW-1185">Reference proteome</keyword>
<proteinExistence type="predicted"/>
<feature type="compositionally biased region" description="Acidic residues" evidence="1">
    <location>
        <begin position="343"/>
        <end position="382"/>
    </location>
</feature>
<dbReference type="GO" id="GO:1990269">
    <property type="term" value="F:RNA polymerase II C-terminal domain phosphoserine binding"/>
    <property type="evidence" value="ECO:0007669"/>
    <property type="project" value="TreeGrafter"/>
</dbReference>
<feature type="compositionally biased region" description="Acidic residues" evidence="1">
    <location>
        <begin position="31"/>
        <end position="51"/>
    </location>
</feature>
<dbReference type="AlphaFoldDB" id="A0A1E4SZN6"/>